<dbReference type="KEGG" id="mmai:sS8_1462"/>
<feature type="transmembrane region" description="Helical" evidence="6">
    <location>
        <begin position="219"/>
        <end position="243"/>
    </location>
</feature>
<dbReference type="Pfam" id="PF00662">
    <property type="entry name" value="Proton_antipo_N"/>
    <property type="match status" value="1"/>
</dbReference>
<protein>
    <submittedName>
        <fullName evidence="9">Putative NADH ubiquinone/plastoquinone complex subunit</fullName>
    </submittedName>
</protein>
<feature type="transmembrane region" description="Helical" evidence="6">
    <location>
        <begin position="144"/>
        <end position="165"/>
    </location>
</feature>
<evidence type="ECO:0000256" key="4">
    <source>
        <dbReference type="ARBA" id="ARBA00023136"/>
    </source>
</evidence>
<evidence type="ECO:0000256" key="1">
    <source>
        <dbReference type="ARBA" id="ARBA00004127"/>
    </source>
</evidence>
<dbReference type="OrthoDB" id="9768329at2"/>
<feature type="transmembrane region" description="Helical" evidence="6">
    <location>
        <begin position="119"/>
        <end position="138"/>
    </location>
</feature>
<keyword evidence="10" id="KW-1185">Reference proteome</keyword>
<evidence type="ECO:0000259" key="7">
    <source>
        <dbReference type="Pfam" id="PF00361"/>
    </source>
</evidence>
<feature type="transmembrane region" description="Helical" evidence="6">
    <location>
        <begin position="255"/>
        <end position="273"/>
    </location>
</feature>
<feature type="transmembrane region" description="Helical" evidence="6">
    <location>
        <begin position="279"/>
        <end position="300"/>
    </location>
</feature>
<evidence type="ECO:0000256" key="3">
    <source>
        <dbReference type="ARBA" id="ARBA00022989"/>
    </source>
</evidence>
<dbReference type="PRINTS" id="PR01434">
    <property type="entry name" value="NADHDHGNASE5"/>
</dbReference>
<accession>A0A250KPG2</accession>
<dbReference type="InterPro" id="IPR003945">
    <property type="entry name" value="NU5C-like"/>
</dbReference>
<dbReference type="GO" id="GO:0003954">
    <property type="term" value="F:NADH dehydrogenase activity"/>
    <property type="evidence" value="ECO:0007669"/>
    <property type="project" value="TreeGrafter"/>
</dbReference>
<dbReference type="PANTHER" id="PTHR42829:SF2">
    <property type="entry name" value="NADH-UBIQUINONE OXIDOREDUCTASE CHAIN 5"/>
    <property type="match status" value="1"/>
</dbReference>
<feature type="domain" description="NADH:quinone oxidoreductase/Mrp antiporter transmembrane" evidence="7">
    <location>
        <begin position="141"/>
        <end position="359"/>
    </location>
</feature>
<dbReference type="PANTHER" id="PTHR42829">
    <property type="entry name" value="NADH-UBIQUINONE OXIDOREDUCTASE CHAIN 5"/>
    <property type="match status" value="1"/>
</dbReference>
<dbReference type="Pfam" id="PF00361">
    <property type="entry name" value="Proton_antipo_M"/>
    <property type="match status" value="1"/>
</dbReference>
<dbReference type="GO" id="GO:0042773">
    <property type="term" value="P:ATP synthesis coupled electron transport"/>
    <property type="evidence" value="ECO:0007669"/>
    <property type="project" value="InterPro"/>
</dbReference>
<name>A0A250KPG2_9GAMM</name>
<evidence type="ECO:0000259" key="8">
    <source>
        <dbReference type="Pfam" id="PF00662"/>
    </source>
</evidence>
<evidence type="ECO:0000256" key="5">
    <source>
        <dbReference type="RuleBase" id="RU000320"/>
    </source>
</evidence>
<evidence type="ECO:0000313" key="9">
    <source>
        <dbReference type="EMBL" id="BBA33422.1"/>
    </source>
</evidence>
<dbReference type="GO" id="GO:0012505">
    <property type="term" value="C:endomembrane system"/>
    <property type="evidence" value="ECO:0007669"/>
    <property type="project" value="UniProtKB-SubCell"/>
</dbReference>
<dbReference type="EMBL" id="AP017928">
    <property type="protein sequence ID" value="BBA33422.1"/>
    <property type="molecule type" value="Genomic_DNA"/>
</dbReference>
<keyword evidence="4 6" id="KW-0472">Membrane</keyword>
<feature type="transmembrane region" description="Helical" evidence="6">
    <location>
        <begin position="38"/>
        <end position="60"/>
    </location>
</feature>
<evidence type="ECO:0000313" key="10">
    <source>
        <dbReference type="Proteomes" id="UP000266313"/>
    </source>
</evidence>
<keyword evidence="9" id="KW-0830">Ubiquinone</keyword>
<dbReference type="GO" id="GO:0015990">
    <property type="term" value="P:electron transport coupled proton transport"/>
    <property type="evidence" value="ECO:0007669"/>
    <property type="project" value="TreeGrafter"/>
</dbReference>
<feature type="transmembrane region" description="Helical" evidence="6">
    <location>
        <begin position="80"/>
        <end position="107"/>
    </location>
</feature>
<dbReference type="GO" id="GO:0008137">
    <property type="term" value="F:NADH dehydrogenase (ubiquinone) activity"/>
    <property type="evidence" value="ECO:0007669"/>
    <property type="project" value="InterPro"/>
</dbReference>
<dbReference type="GO" id="GO:0016020">
    <property type="term" value="C:membrane"/>
    <property type="evidence" value="ECO:0007669"/>
    <property type="project" value="UniProtKB-SubCell"/>
</dbReference>
<keyword evidence="2 5" id="KW-0812">Transmembrane</keyword>
<dbReference type="InterPro" id="IPR001750">
    <property type="entry name" value="ND/Mrp_TM"/>
</dbReference>
<reference evidence="9 10" key="1">
    <citation type="submission" date="2016-12" db="EMBL/GenBank/DDBJ databases">
        <title>Genome sequencing of Methylocaldum marinum.</title>
        <authorList>
            <person name="Takeuchi M."/>
            <person name="Kamagata Y."/>
            <person name="Hiraoka S."/>
            <person name="Oshima K."/>
            <person name="Hattori M."/>
            <person name="Iwasaki W."/>
        </authorList>
    </citation>
    <scope>NUCLEOTIDE SEQUENCE [LARGE SCALE GENOMIC DNA]</scope>
    <source>
        <strain evidence="9 10">S8</strain>
    </source>
</reference>
<dbReference type="InterPro" id="IPR001516">
    <property type="entry name" value="Proton_antipo_N"/>
</dbReference>
<gene>
    <name evidence="9" type="ORF">sS8_1462</name>
</gene>
<feature type="transmembrane region" description="Helical" evidence="6">
    <location>
        <begin position="312"/>
        <end position="332"/>
    </location>
</feature>
<dbReference type="RefSeq" id="WP_119629030.1">
    <property type="nucleotide sequence ID" value="NZ_AP017928.1"/>
</dbReference>
<organism evidence="9 10">
    <name type="scientific">Methylocaldum marinum</name>
    <dbReference type="NCBI Taxonomy" id="1432792"/>
    <lineage>
        <taxon>Bacteria</taxon>
        <taxon>Pseudomonadati</taxon>
        <taxon>Pseudomonadota</taxon>
        <taxon>Gammaproteobacteria</taxon>
        <taxon>Methylococcales</taxon>
        <taxon>Methylococcaceae</taxon>
        <taxon>Methylocaldum</taxon>
    </lineage>
</organism>
<evidence type="ECO:0000256" key="2">
    <source>
        <dbReference type="ARBA" id="ARBA00022692"/>
    </source>
</evidence>
<dbReference type="AlphaFoldDB" id="A0A250KPG2"/>
<dbReference type="Proteomes" id="UP000266313">
    <property type="component" value="Chromosome"/>
</dbReference>
<sequence>MFDWIVPLVPGLPILAALGIGVGILSERIAGEPGERPTAAIAVGAALISFILTIAVFWCRQAELISEQLVLGTWLASGDYLVNLSFALGNLSLGLSSLFALFSLMVARFSVNYMHREAGFHRFFLVLSLFAGAMQLLILAGNAVFTFIGWELAGVCSYLLIAYAYDRPVASANATYAFVTNRIGDAGFTLGIFLAFVWTGGVEWPQITQGAAALDSSQAGLIAICFLLAAAAKSAQVPLAPWVARAMEGPTPSSAIFYGAVMIHAGVFLVLRLQPVFEAAPAAMAIMAAMGLVTALYGFVCGLTQTDVKSGLIFSTTAQVGLMFLACGLGWWQLAAWHLAAHTVLRGYQFLTAPALMHRIVGHPPRPVPAFAGRSRWLYTAALQRFWLEQFGHQALVKPIARVAADLNVFDRRVVEEIVGLPAPAMRGLSALAEREEHHLGAGYRTDGRRVGGLPGIVTDLFASAFHWFEERLVLQGIGMDLVTLGRRFGMRLNRLESILAQPRYLILFVFFTLLATV</sequence>
<feature type="domain" description="NADH-Ubiquinone oxidoreductase (complex I) chain 5 N-terminal" evidence="8">
    <location>
        <begin position="74"/>
        <end position="124"/>
    </location>
</feature>
<keyword evidence="3 6" id="KW-1133">Transmembrane helix</keyword>
<comment type="subcellular location">
    <subcellularLocation>
        <location evidence="1">Endomembrane system</location>
        <topology evidence="1">Multi-pass membrane protein</topology>
    </subcellularLocation>
    <subcellularLocation>
        <location evidence="5">Membrane</location>
        <topology evidence="5">Multi-pass membrane protein</topology>
    </subcellularLocation>
</comment>
<proteinExistence type="predicted"/>
<feature type="transmembrane region" description="Helical" evidence="6">
    <location>
        <begin position="186"/>
        <end position="207"/>
    </location>
</feature>
<evidence type="ECO:0000256" key="6">
    <source>
        <dbReference type="SAM" id="Phobius"/>
    </source>
</evidence>
<feature type="transmembrane region" description="Helical" evidence="6">
    <location>
        <begin position="6"/>
        <end position="26"/>
    </location>
</feature>